<organism evidence="1 2">
    <name type="scientific">Blattamonas nauphoetae</name>
    <dbReference type="NCBI Taxonomy" id="2049346"/>
    <lineage>
        <taxon>Eukaryota</taxon>
        <taxon>Metamonada</taxon>
        <taxon>Preaxostyla</taxon>
        <taxon>Oxymonadida</taxon>
        <taxon>Blattamonas</taxon>
    </lineage>
</organism>
<gene>
    <name evidence="1" type="ORF">BLNAU_14885</name>
</gene>
<reference evidence="1 2" key="1">
    <citation type="journal article" date="2022" name="bioRxiv">
        <title>Genomics of Preaxostyla Flagellates Illuminates Evolutionary Transitions and the Path Towards Mitochondrial Loss.</title>
        <authorList>
            <person name="Novak L.V.F."/>
            <person name="Treitli S.C."/>
            <person name="Pyrih J."/>
            <person name="Halakuc P."/>
            <person name="Pipaliya S.V."/>
            <person name="Vacek V."/>
            <person name="Brzon O."/>
            <person name="Soukal P."/>
            <person name="Eme L."/>
            <person name="Dacks J.B."/>
            <person name="Karnkowska A."/>
            <person name="Elias M."/>
            <person name="Hampl V."/>
        </authorList>
    </citation>
    <scope>NUCLEOTIDE SEQUENCE [LARGE SCALE GENOMIC DNA]</scope>
    <source>
        <strain evidence="1">NAU3</strain>
        <tissue evidence="1">Gut</tissue>
    </source>
</reference>
<protein>
    <submittedName>
        <fullName evidence="1">Uncharacterized protein</fullName>
    </submittedName>
</protein>
<proteinExistence type="predicted"/>
<keyword evidence="2" id="KW-1185">Reference proteome</keyword>
<dbReference type="Proteomes" id="UP001281761">
    <property type="component" value="Unassembled WGS sequence"/>
</dbReference>
<accession>A0ABQ9XH74</accession>
<comment type="caution">
    <text evidence="1">The sequence shown here is derived from an EMBL/GenBank/DDBJ whole genome shotgun (WGS) entry which is preliminary data.</text>
</comment>
<name>A0ABQ9XH74_9EUKA</name>
<sequence length="104" mass="11613">MIIPPVDYPLNRNSRLGTDQQTAVRNRRSHALLMSVFVNTRLVMHAASSGMEQLVAQLVQAIRHVHVVPLQMDSVGATNSHQKSPLLFSPSHLKRQSCTFGDRD</sequence>
<dbReference type="EMBL" id="JARBJD010000141">
    <property type="protein sequence ID" value="KAK2950199.1"/>
    <property type="molecule type" value="Genomic_DNA"/>
</dbReference>
<evidence type="ECO:0000313" key="2">
    <source>
        <dbReference type="Proteomes" id="UP001281761"/>
    </source>
</evidence>
<evidence type="ECO:0000313" key="1">
    <source>
        <dbReference type="EMBL" id="KAK2950199.1"/>
    </source>
</evidence>